<dbReference type="Gene3D" id="1.25.70.10">
    <property type="entry name" value="Transcription termination factor 3, mitochondrial"/>
    <property type="match status" value="1"/>
</dbReference>
<dbReference type="GO" id="GO:0003676">
    <property type="term" value="F:nucleic acid binding"/>
    <property type="evidence" value="ECO:0007669"/>
    <property type="project" value="InterPro"/>
</dbReference>
<dbReference type="KEGG" id="mng:MNEG_7469"/>
<evidence type="ECO:0008006" key="7">
    <source>
        <dbReference type="Google" id="ProtNLM"/>
    </source>
</evidence>
<feature type="compositionally biased region" description="Low complexity" evidence="4">
    <location>
        <begin position="305"/>
        <end position="322"/>
    </location>
</feature>
<evidence type="ECO:0000313" key="5">
    <source>
        <dbReference type="EMBL" id="KIZ00491.1"/>
    </source>
</evidence>
<dbReference type="AlphaFoldDB" id="A0A0D2N2U2"/>
<evidence type="ECO:0000256" key="2">
    <source>
        <dbReference type="ARBA" id="ARBA00022472"/>
    </source>
</evidence>
<proteinExistence type="inferred from homology"/>
<comment type="similarity">
    <text evidence="1">Belongs to the mTERF family.</text>
</comment>
<name>A0A0D2N2U2_9CHLO</name>
<dbReference type="GO" id="GO:0006353">
    <property type="term" value="P:DNA-templated transcription termination"/>
    <property type="evidence" value="ECO:0007669"/>
    <property type="project" value="UniProtKB-KW"/>
</dbReference>
<keyword evidence="2" id="KW-0806">Transcription termination</keyword>
<reference evidence="5 6" key="1">
    <citation type="journal article" date="2013" name="BMC Genomics">
        <title>Reconstruction of the lipid metabolism for the microalga Monoraphidium neglectum from its genome sequence reveals characteristics suitable for biofuel production.</title>
        <authorList>
            <person name="Bogen C."/>
            <person name="Al-Dilaimi A."/>
            <person name="Albersmeier A."/>
            <person name="Wichmann J."/>
            <person name="Grundmann M."/>
            <person name="Rupp O."/>
            <person name="Lauersen K.J."/>
            <person name="Blifernez-Klassen O."/>
            <person name="Kalinowski J."/>
            <person name="Goesmann A."/>
            <person name="Mussgnug J.H."/>
            <person name="Kruse O."/>
        </authorList>
    </citation>
    <scope>NUCLEOTIDE SEQUENCE [LARGE SCALE GENOMIC DNA]</scope>
    <source>
        <strain evidence="5 6">SAG 48.87</strain>
    </source>
</reference>
<evidence type="ECO:0000256" key="3">
    <source>
        <dbReference type="ARBA" id="ARBA00022946"/>
    </source>
</evidence>
<accession>A0A0D2N2U2</accession>
<keyword evidence="2" id="KW-0804">Transcription</keyword>
<keyword evidence="6" id="KW-1185">Reference proteome</keyword>
<dbReference type="InterPro" id="IPR003690">
    <property type="entry name" value="MTERF"/>
</dbReference>
<dbReference type="InterPro" id="IPR038538">
    <property type="entry name" value="MTERF_sf"/>
</dbReference>
<keyword evidence="3" id="KW-0809">Transit peptide</keyword>
<evidence type="ECO:0000256" key="1">
    <source>
        <dbReference type="ARBA" id="ARBA00007692"/>
    </source>
</evidence>
<feature type="region of interest" description="Disordered" evidence="4">
    <location>
        <begin position="283"/>
        <end position="324"/>
    </location>
</feature>
<evidence type="ECO:0000313" key="6">
    <source>
        <dbReference type="Proteomes" id="UP000054498"/>
    </source>
</evidence>
<dbReference type="GeneID" id="25740345"/>
<sequence length="406" mass="42206">MCRLRPNLRAVDPLELARAADALQSLLELPSRHELQRRVLVNHPQLLTQPPPSWEAHVAALSEGLGAPRGAVLSMCRRHPSLLYSDPDLVLSKMAALRGLLGVDAARAARLAQSFPMLLIIGVGKPAERLAALQDGLGLDWEAVAKMCLVNPQLLITPAETVMANKEAWEEVAAGTGHVADWKTGPLLLTQKSAKVTARWRLLRRLAPLHAPWADWMARRGGAGSILFGSERAWLKVEFLAGRLAPEGAGAAPARAAEAPAAAAPAGGAGQALLVGTAEGAAPATSAPAANTGAAAEGRPGTRGAAAADESAAAGRSRPAGAWHEPEQQTVDLPANGVAAGGLAASARPTLEGAPLSLRQLVAEWSYMNVEAWQPGFMAWLAERGVPCNEPAEPESVAGGNEEGPS</sequence>
<dbReference type="Pfam" id="PF02536">
    <property type="entry name" value="mTERF"/>
    <property type="match status" value="1"/>
</dbReference>
<keyword evidence="2" id="KW-0805">Transcription regulation</keyword>
<evidence type="ECO:0000256" key="4">
    <source>
        <dbReference type="SAM" id="MobiDB-lite"/>
    </source>
</evidence>
<organism evidence="5 6">
    <name type="scientific">Monoraphidium neglectum</name>
    <dbReference type="NCBI Taxonomy" id="145388"/>
    <lineage>
        <taxon>Eukaryota</taxon>
        <taxon>Viridiplantae</taxon>
        <taxon>Chlorophyta</taxon>
        <taxon>core chlorophytes</taxon>
        <taxon>Chlorophyceae</taxon>
        <taxon>CS clade</taxon>
        <taxon>Sphaeropleales</taxon>
        <taxon>Selenastraceae</taxon>
        <taxon>Monoraphidium</taxon>
    </lineage>
</organism>
<protein>
    <recommendedName>
        <fullName evidence="7">mTERF domain-containing protein</fullName>
    </recommendedName>
</protein>
<dbReference type="Proteomes" id="UP000054498">
    <property type="component" value="Unassembled WGS sequence"/>
</dbReference>
<feature type="compositionally biased region" description="Low complexity" evidence="4">
    <location>
        <begin position="283"/>
        <end position="298"/>
    </location>
</feature>
<dbReference type="EMBL" id="KK101542">
    <property type="protein sequence ID" value="KIZ00491.1"/>
    <property type="molecule type" value="Genomic_DNA"/>
</dbReference>
<gene>
    <name evidence="5" type="ORF">MNEG_7469</name>
</gene>
<dbReference type="RefSeq" id="XP_013899510.1">
    <property type="nucleotide sequence ID" value="XM_014044056.1"/>
</dbReference>